<reference evidence="6" key="1">
    <citation type="submission" date="2015-04" db="EMBL/GenBank/DDBJ databases">
        <title>The genome sequence of the plant pathogenic Rhizarian Plasmodiophora brassicae reveals insights in its biotrophic life cycle and the origin of chitin synthesis.</title>
        <authorList>
            <person name="Schwelm A."/>
            <person name="Fogelqvist J."/>
            <person name="Knaust A."/>
            <person name="Julke S."/>
            <person name="Lilja T."/>
            <person name="Dhandapani V."/>
            <person name="Bonilla-Rosso G."/>
            <person name="Karlsson M."/>
            <person name="Shevchenko A."/>
            <person name="Choi S.R."/>
            <person name="Kim H.G."/>
            <person name="Park J.Y."/>
            <person name="Lim Y.P."/>
            <person name="Ludwig-Muller J."/>
            <person name="Dixelius C."/>
        </authorList>
    </citation>
    <scope>NUCLEOTIDE SEQUENCE</scope>
    <source>
        <tissue evidence="6">Potato root galls</tissue>
    </source>
</reference>
<organism evidence="6">
    <name type="scientific">Spongospora subterranea</name>
    <dbReference type="NCBI Taxonomy" id="70186"/>
    <lineage>
        <taxon>Eukaryota</taxon>
        <taxon>Sar</taxon>
        <taxon>Rhizaria</taxon>
        <taxon>Endomyxa</taxon>
        <taxon>Phytomyxea</taxon>
        <taxon>Plasmodiophorida</taxon>
        <taxon>Plasmodiophoridae</taxon>
        <taxon>Spongospora</taxon>
    </lineage>
</organism>
<dbReference type="InterPro" id="IPR016024">
    <property type="entry name" value="ARM-type_fold"/>
</dbReference>
<dbReference type="EMBL" id="HACM01005233">
    <property type="protein sequence ID" value="CRZ05675.1"/>
    <property type="molecule type" value="Transcribed_RNA"/>
</dbReference>
<dbReference type="PANTHER" id="PTHR45920">
    <property type="entry name" value="FORMIN HOMOLOGY 2 DOMAIN CONTAINING, ISOFORM I"/>
    <property type="match status" value="1"/>
</dbReference>
<dbReference type="InterPro" id="IPR056771">
    <property type="entry name" value="FH3_FHOD1-3-like"/>
</dbReference>
<name>A0A0H5QUT0_9EUKA</name>
<feature type="coiled-coil region" evidence="2">
    <location>
        <begin position="786"/>
        <end position="813"/>
    </location>
</feature>
<protein>
    <recommendedName>
        <fullName evidence="7">FH2 domain-containing protein</fullName>
    </recommendedName>
</protein>
<keyword evidence="1" id="KW-0009">Actin-binding</keyword>
<dbReference type="InterPro" id="IPR015425">
    <property type="entry name" value="FH2_Formin"/>
</dbReference>
<evidence type="ECO:0008006" key="7">
    <source>
        <dbReference type="Google" id="ProtNLM"/>
    </source>
</evidence>
<dbReference type="GO" id="GO:0005737">
    <property type="term" value="C:cytoplasm"/>
    <property type="evidence" value="ECO:0007669"/>
    <property type="project" value="TreeGrafter"/>
</dbReference>
<dbReference type="PROSITE" id="PS51444">
    <property type="entry name" value="FH2"/>
    <property type="match status" value="1"/>
</dbReference>
<proteinExistence type="predicted"/>
<dbReference type="GO" id="GO:0005856">
    <property type="term" value="C:cytoskeleton"/>
    <property type="evidence" value="ECO:0007669"/>
    <property type="project" value="TreeGrafter"/>
</dbReference>
<feature type="domain" description="GBD/FH3" evidence="4">
    <location>
        <begin position="17"/>
        <end position="383"/>
    </location>
</feature>
<evidence type="ECO:0000313" key="6">
    <source>
        <dbReference type="EMBL" id="CRZ05675.1"/>
    </source>
</evidence>
<dbReference type="Pfam" id="PF24959">
    <property type="entry name" value="FH3_FHOD1-3"/>
    <property type="match status" value="1"/>
</dbReference>
<dbReference type="InterPro" id="IPR042201">
    <property type="entry name" value="FH2_Formin_sf"/>
</dbReference>
<dbReference type="SUPFAM" id="SSF101447">
    <property type="entry name" value="Formin homology 2 domain (FH2 domain)"/>
    <property type="match status" value="1"/>
</dbReference>
<dbReference type="Gene3D" id="1.20.58.2220">
    <property type="entry name" value="Formin, FH2 domain"/>
    <property type="match status" value="1"/>
</dbReference>
<feature type="domain" description="FH2" evidence="5">
    <location>
        <begin position="518"/>
        <end position="913"/>
    </location>
</feature>
<dbReference type="PROSITE" id="PS51232">
    <property type="entry name" value="GBD_FH3"/>
    <property type="match status" value="1"/>
</dbReference>
<dbReference type="Pfam" id="PF02181">
    <property type="entry name" value="FH2"/>
    <property type="match status" value="1"/>
</dbReference>
<dbReference type="InterPro" id="IPR014768">
    <property type="entry name" value="GBD/FH3_dom"/>
</dbReference>
<dbReference type="PANTHER" id="PTHR45920:SF7">
    <property type="entry name" value="FORMIN-G"/>
    <property type="match status" value="1"/>
</dbReference>
<evidence type="ECO:0000259" key="4">
    <source>
        <dbReference type="PROSITE" id="PS51232"/>
    </source>
</evidence>
<evidence type="ECO:0000256" key="3">
    <source>
        <dbReference type="SAM" id="MobiDB-lite"/>
    </source>
</evidence>
<sequence>MVNANLKFCYGDKSVAVAFDKDKSLSSLMAHLAGQFDLDDGEAVFALRGSNKAFINDVSQLPPDGQVLCIVNLSKMCLRIISDLSTLRESASLASHPGQELLTQIKRTVFQLEFDLKFDVFGEEFIVQGGMAPLLGIIEVFDGNTQSYALKALSKALMYMNGMEYMKSRPELIEILLNLTYENKNIAASREALGLLLVIAKVTDNGFELIHKAAKGTAKVKGVKPYSQIVRLLSSGDLDAQINSLALIGVLLRKAPDKMIRKKLVIRLMNVEIIETIEASRDRIASDEYITLVEQFEELSGQVCAPSIFQLDKLKRENERLKVENETRAKDISDFEGERTFINILRSEVIRYRSVVTAASDRGLLMNARAPLHRSADHAAFLDAIRPVQELAKELQWFEKGSEFMSRVMENEGRLLAEVAELRDRLSQPGSQAGAGPIAVSGSGPNESINEAFPVLEPVLPIETVPDSDRIFLPEQPCPVAPPPPPCPLAPPAPGCPAAPQAPGCPAAPSGSLGPQPTKPVIKPKHKMKALHWKRIILAGAKGEKSIWDALKPPVKGTLDFDDFADQFGQNVKPKLSVEKKPNALNKIAKIRVLSEKRSNAVAIMISQLPEFTFIRTAIIQMDRKILSSDQIDAIFGHLPTKEELDEVSSVSDATLLEKPEKYFLMLSEIPHLPQRLRSWMFSLNLMDAIAAISNPLKQVHEACSAVVNSDGLHYALSVVLSIGNYMNGGSVRGQADGFNLDVLVKLENSKNADGSMTLLQYVAQVCIAGRPTIRSLLVELGPAVVAHTNANLNELDGKVSSLQAQLKNIVRESELVTKIGSADKYKSRMSDFFSVAEKEVKSLAEFRSNVLESYLGTLRFFSASSDYDVNSSSVFFSMLVTFARKFSASLPSELKQREFGAIPIRRHALGQKIGDGNMNEVIASIRKGQDNKTKKGILSRLQAR</sequence>
<accession>A0A0H5QUT0</accession>
<dbReference type="InterPro" id="IPR011989">
    <property type="entry name" value="ARM-like"/>
</dbReference>
<feature type="region of interest" description="Disordered" evidence="3">
    <location>
        <begin position="496"/>
        <end position="517"/>
    </location>
</feature>
<dbReference type="GO" id="GO:0030866">
    <property type="term" value="P:cortical actin cytoskeleton organization"/>
    <property type="evidence" value="ECO:0007669"/>
    <property type="project" value="TreeGrafter"/>
</dbReference>
<dbReference type="Gene3D" id="1.25.10.10">
    <property type="entry name" value="Leucine-rich Repeat Variant"/>
    <property type="match status" value="1"/>
</dbReference>
<dbReference type="AlphaFoldDB" id="A0A0H5QUT0"/>
<keyword evidence="2" id="KW-0175">Coiled coil</keyword>
<evidence type="ECO:0000256" key="2">
    <source>
        <dbReference type="SAM" id="Coils"/>
    </source>
</evidence>
<dbReference type="GO" id="GO:0051015">
    <property type="term" value="F:actin filament binding"/>
    <property type="evidence" value="ECO:0007669"/>
    <property type="project" value="TreeGrafter"/>
</dbReference>
<dbReference type="SMART" id="SM00498">
    <property type="entry name" value="FH2"/>
    <property type="match status" value="1"/>
</dbReference>
<feature type="compositionally biased region" description="Low complexity" evidence="3">
    <location>
        <begin position="498"/>
        <end position="515"/>
    </location>
</feature>
<evidence type="ECO:0000256" key="1">
    <source>
        <dbReference type="ARBA" id="ARBA00023203"/>
    </source>
</evidence>
<dbReference type="SUPFAM" id="SSF48371">
    <property type="entry name" value="ARM repeat"/>
    <property type="match status" value="1"/>
</dbReference>
<evidence type="ECO:0000259" key="5">
    <source>
        <dbReference type="PROSITE" id="PS51444"/>
    </source>
</evidence>